<dbReference type="PANTHER" id="PTHR10442">
    <property type="entry name" value="40S RIBOSOMAL PROTEIN S21"/>
    <property type="match status" value="1"/>
</dbReference>
<dbReference type="Proteomes" id="UP000039324">
    <property type="component" value="Unassembled WGS sequence"/>
</dbReference>
<dbReference type="InterPro" id="IPR038579">
    <property type="entry name" value="Ribosomal_eS21_sf"/>
</dbReference>
<evidence type="ECO:0000256" key="3">
    <source>
        <dbReference type="ARBA" id="ARBA00023274"/>
    </source>
</evidence>
<sequence length="78" mass="8502">MAVDPAKYTPRKCSATNRVITAKDHASVQINVGEVDENGLHTGAYTTFAFSGYIRQKAESDAWLTKLAAQNGIINNIF</sequence>
<reference evidence="5 6" key="1">
    <citation type="submission" date="2015-02" db="EMBL/GenBank/DDBJ databases">
        <authorList>
            <person name="Chooi Y.-H."/>
        </authorList>
    </citation>
    <scope>NUCLEOTIDE SEQUENCE [LARGE SCALE GENOMIC DNA]</scope>
    <source>
        <strain evidence="5">E3</strain>
    </source>
</reference>
<evidence type="ECO:0000313" key="5">
    <source>
        <dbReference type="EMBL" id="CEO98731.1"/>
    </source>
</evidence>
<evidence type="ECO:0000256" key="1">
    <source>
        <dbReference type="ARBA" id="ARBA00010228"/>
    </source>
</evidence>
<protein>
    <recommendedName>
        <fullName evidence="4">40S ribosomal protein S21</fullName>
    </recommendedName>
</protein>
<comment type="similarity">
    <text evidence="1 4">Belongs to the eukaryotic ribosomal protein eS21 family.</text>
</comment>
<dbReference type="GO" id="GO:1990904">
    <property type="term" value="C:ribonucleoprotein complex"/>
    <property type="evidence" value="ECO:0007669"/>
    <property type="project" value="UniProtKB-KW"/>
</dbReference>
<proteinExistence type="inferred from homology"/>
<dbReference type="Pfam" id="PF01249">
    <property type="entry name" value="Ribosomal_S21e"/>
    <property type="match status" value="1"/>
</dbReference>
<dbReference type="Gene3D" id="3.30.1230.20">
    <property type="match status" value="1"/>
</dbReference>
<keyword evidence="6" id="KW-1185">Reference proteome</keyword>
<keyword evidence="2 4" id="KW-0689">Ribosomal protein</keyword>
<name>A0A0G4IUG1_PLABS</name>
<accession>A0A0G4IUG1</accession>
<dbReference type="InterPro" id="IPR001931">
    <property type="entry name" value="Ribosomal_eS21"/>
</dbReference>
<dbReference type="AlphaFoldDB" id="A0A0G4IUG1"/>
<dbReference type="EMBL" id="CDSF01000086">
    <property type="protein sequence ID" value="CEO98731.1"/>
    <property type="molecule type" value="Genomic_DNA"/>
</dbReference>
<dbReference type="GO" id="GO:0005840">
    <property type="term" value="C:ribosome"/>
    <property type="evidence" value="ECO:0007669"/>
    <property type="project" value="UniProtKB-KW"/>
</dbReference>
<organism evidence="5 6">
    <name type="scientific">Plasmodiophora brassicae</name>
    <name type="common">Clubroot disease agent</name>
    <dbReference type="NCBI Taxonomy" id="37360"/>
    <lineage>
        <taxon>Eukaryota</taxon>
        <taxon>Sar</taxon>
        <taxon>Rhizaria</taxon>
        <taxon>Endomyxa</taxon>
        <taxon>Phytomyxea</taxon>
        <taxon>Plasmodiophorida</taxon>
        <taxon>Plasmodiophoridae</taxon>
        <taxon>Plasmodiophora</taxon>
    </lineage>
</organism>
<evidence type="ECO:0000313" key="6">
    <source>
        <dbReference type="Proteomes" id="UP000039324"/>
    </source>
</evidence>
<dbReference type="STRING" id="37360.A0A0G4IUG1"/>
<keyword evidence="3 4" id="KW-0687">Ribonucleoprotein</keyword>
<dbReference type="PIRSF" id="PIRSF002148">
    <property type="entry name" value="Ribosomal_S21e"/>
    <property type="match status" value="1"/>
</dbReference>
<dbReference type="GO" id="GO:0006412">
    <property type="term" value="P:translation"/>
    <property type="evidence" value="ECO:0007669"/>
    <property type="project" value="InterPro"/>
</dbReference>
<evidence type="ECO:0000256" key="4">
    <source>
        <dbReference type="PIRNR" id="PIRNR002148"/>
    </source>
</evidence>
<dbReference type="OMA" id="PEGCTIS"/>
<gene>
    <name evidence="5" type="ORF">PBRA_006845</name>
</gene>
<dbReference type="OrthoDB" id="278325at2759"/>
<dbReference type="GO" id="GO:0003735">
    <property type="term" value="F:structural constituent of ribosome"/>
    <property type="evidence" value="ECO:0007669"/>
    <property type="project" value="InterPro"/>
</dbReference>
<evidence type="ECO:0000256" key="2">
    <source>
        <dbReference type="ARBA" id="ARBA00022980"/>
    </source>
</evidence>